<dbReference type="InterPro" id="IPR001387">
    <property type="entry name" value="Cro/C1-type_HTH"/>
</dbReference>
<dbReference type="AlphaFoldDB" id="A0A6N7KQ10"/>
<dbReference type="SUPFAM" id="SSF47413">
    <property type="entry name" value="lambda repressor-like DNA-binding domains"/>
    <property type="match status" value="1"/>
</dbReference>
<dbReference type="GO" id="GO:0003677">
    <property type="term" value="F:DNA binding"/>
    <property type="evidence" value="ECO:0007669"/>
    <property type="project" value="InterPro"/>
</dbReference>
<protein>
    <submittedName>
        <fullName evidence="2">Helix-turn-helix domain-containing protein</fullName>
    </submittedName>
</protein>
<organism evidence="2 3">
    <name type="scientific">Streptomyces kaniharaensis</name>
    <dbReference type="NCBI Taxonomy" id="212423"/>
    <lineage>
        <taxon>Bacteria</taxon>
        <taxon>Bacillati</taxon>
        <taxon>Actinomycetota</taxon>
        <taxon>Actinomycetes</taxon>
        <taxon>Kitasatosporales</taxon>
        <taxon>Streptomycetaceae</taxon>
        <taxon>Streptomyces</taxon>
    </lineage>
</organism>
<dbReference type="EMBL" id="WBOF01000001">
    <property type="protein sequence ID" value="MQS13600.1"/>
    <property type="molecule type" value="Genomic_DNA"/>
</dbReference>
<proteinExistence type="predicted"/>
<dbReference type="Pfam" id="PF19054">
    <property type="entry name" value="DUF5753"/>
    <property type="match status" value="1"/>
</dbReference>
<name>A0A6N7KQ10_9ACTN</name>
<dbReference type="InterPro" id="IPR010982">
    <property type="entry name" value="Lambda_DNA-bd_dom_sf"/>
</dbReference>
<dbReference type="InterPro" id="IPR043917">
    <property type="entry name" value="DUF5753"/>
</dbReference>
<reference evidence="2 3" key="1">
    <citation type="submission" date="2019-09" db="EMBL/GenBank/DDBJ databases">
        <title>Genome Sequences of Streptomyces kaniharaensis ATCC 21070.</title>
        <authorList>
            <person name="Zhu W."/>
            <person name="De Crecy-Lagard V."/>
            <person name="Richards N.G."/>
        </authorList>
    </citation>
    <scope>NUCLEOTIDE SEQUENCE [LARGE SCALE GENOMIC DNA]</scope>
    <source>
        <strain evidence="2 3">SF-557</strain>
    </source>
</reference>
<dbReference type="OrthoDB" id="3462393at2"/>
<evidence type="ECO:0000313" key="2">
    <source>
        <dbReference type="EMBL" id="MQS13600.1"/>
    </source>
</evidence>
<feature type="domain" description="HTH cro/C1-type" evidence="1">
    <location>
        <begin position="28"/>
        <end position="83"/>
    </location>
</feature>
<dbReference type="CDD" id="cd00093">
    <property type="entry name" value="HTH_XRE"/>
    <property type="match status" value="1"/>
</dbReference>
<accession>A0A6N7KQ10</accession>
<dbReference type="Gene3D" id="1.10.260.40">
    <property type="entry name" value="lambda repressor-like DNA-binding domains"/>
    <property type="match status" value="1"/>
</dbReference>
<evidence type="ECO:0000259" key="1">
    <source>
        <dbReference type="PROSITE" id="PS50943"/>
    </source>
</evidence>
<dbReference type="PROSITE" id="PS50943">
    <property type="entry name" value="HTH_CROC1"/>
    <property type="match status" value="1"/>
</dbReference>
<gene>
    <name evidence="2" type="ORF">F7Q99_15310</name>
</gene>
<dbReference type="Proteomes" id="UP000450000">
    <property type="component" value="Unassembled WGS sequence"/>
</dbReference>
<comment type="caution">
    <text evidence="2">The sequence shown here is derived from an EMBL/GenBank/DDBJ whole genome shotgun (WGS) entry which is preliminary data.</text>
</comment>
<evidence type="ECO:0000313" key="3">
    <source>
        <dbReference type="Proteomes" id="UP000450000"/>
    </source>
</evidence>
<sequence>MRQPARGGTYVGLRTEVSERQRRFGEELRRLRDAAGVSAPEMGAMMGMKGPAVSHTEAGRLSINLDRLHIWLEACRVTDPDYRAALIAMSESTGKGWWTSYRGLVRPTAIDLAEAEASATALDNYETFLIPGLLQTKAYSEVILEYAEKKVEFRRKRQQVLDLENGPPLRVVIHEAALRTNYGGPRVMRNQLNHLVEVGHLPHVTLQVLPFDCTVYADTDTPFMLVAGQHPRLDTVLLEHPHGSFFMGDPEGVAVFRRKFEQLRSLALPPLDAANPAPSPAFRDSSGLIQHIRYTIQGR</sequence>
<dbReference type="Pfam" id="PF13560">
    <property type="entry name" value="HTH_31"/>
    <property type="match status" value="1"/>
</dbReference>
<keyword evidence="3" id="KW-1185">Reference proteome</keyword>